<evidence type="ECO:0008006" key="7">
    <source>
        <dbReference type="Google" id="ProtNLM"/>
    </source>
</evidence>
<dbReference type="OrthoDB" id="535480at2759"/>
<reference evidence="5 6" key="1">
    <citation type="submission" date="2017-08" db="EMBL/GenBank/DDBJ databases">
        <title>Acidophilic green algal genome provides insights into adaptation to an acidic environment.</title>
        <authorList>
            <person name="Hirooka S."/>
            <person name="Hirose Y."/>
            <person name="Kanesaki Y."/>
            <person name="Higuchi S."/>
            <person name="Fujiwara T."/>
            <person name="Onuma R."/>
            <person name="Era A."/>
            <person name="Ohbayashi R."/>
            <person name="Uzuka A."/>
            <person name="Nozaki H."/>
            <person name="Yoshikawa H."/>
            <person name="Miyagishima S.Y."/>
        </authorList>
    </citation>
    <scope>NUCLEOTIDE SEQUENCE [LARGE SCALE GENOMIC DNA]</scope>
    <source>
        <strain evidence="5 6">NIES-2499</strain>
    </source>
</reference>
<dbReference type="AlphaFoldDB" id="A0A250X6C4"/>
<dbReference type="STRING" id="1157962.A0A250X6C4"/>
<gene>
    <name evidence="5" type="ORF">CEUSTIGMA_g5762.t1</name>
</gene>
<evidence type="ECO:0000313" key="5">
    <source>
        <dbReference type="EMBL" id="GAX78320.1"/>
    </source>
</evidence>
<proteinExistence type="inferred from homology"/>
<dbReference type="GO" id="GO:0006412">
    <property type="term" value="P:translation"/>
    <property type="evidence" value="ECO:0007669"/>
    <property type="project" value="InterPro"/>
</dbReference>
<feature type="region of interest" description="Disordered" evidence="4">
    <location>
        <begin position="55"/>
        <end position="74"/>
    </location>
</feature>
<dbReference type="NCBIfam" id="NF003698">
    <property type="entry name" value="PRK05309.1"/>
    <property type="match status" value="1"/>
</dbReference>
<sequence length="211" mass="22123">MSAINILLRGLLKPLSSSTLAPISHSSFSSVFYIPSFHYVPTLQLTTASTSAAENGESSTSIAPSSVPVSTSQTPPVGLFTSGARKVVRLKGRPAAGSLHGIVHVYNSSNNVILSLTDSVGAVKAWTSAGSVGFKNARKSLPVAAEKAAEELAQKAIKLGYSSAEVKLKGVGNNKQYVVQSLGASGLKLTKLMDVTPIPYNGCRRPKKRRI</sequence>
<name>A0A250X6C4_9CHLO</name>
<dbReference type="Pfam" id="PF00411">
    <property type="entry name" value="Ribosomal_S11"/>
    <property type="match status" value="1"/>
</dbReference>
<accession>A0A250X6C4</accession>
<evidence type="ECO:0000256" key="4">
    <source>
        <dbReference type="SAM" id="MobiDB-lite"/>
    </source>
</evidence>
<dbReference type="GO" id="GO:0005840">
    <property type="term" value="C:ribosome"/>
    <property type="evidence" value="ECO:0007669"/>
    <property type="project" value="UniProtKB-KW"/>
</dbReference>
<dbReference type="EMBL" id="BEGY01000031">
    <property type="protein sequence ID" value="GAX78320.1"/>
    <property type="molecule type" value="Genomic_DNA"/>
</dbReference>
<dbReference type="Proteomes" id="UP000232323">
    <property type="component" value="Unassembled WGS sequence"/>
</dbReference>
<keyword evidence="3" id="KW-0687">Ribonucleoprotein</keyword>
<keyword evidence="6" id="KW-1185">Reference proteome</keyword>
<evidence type="ECO:0000313" key="6">
    <source>
        <dbReference type="Proteomes" id="UP000232323"/>
    </source>
</evidence>
<dbReference type="PANTHER" id="PTHR11759">
    <property type="entry name" value="40S RIBOSOMAL PROTEIN S14/30S RIBOSOMAL PROTEIN S11"/>
    <property type="match status" value="1"/>
</dbReference>
<dbReference type="InterPro" id="IPR001971">
    <property type="entry name" value="Ribosomal_uS11"/>
</dbReference>
<dbReference type="SUPFAM" id="SSF53137">
    <property type="entry name" value="Translational machinery components"/>
    <property type="match status" value="1"/>
</dbReference>
<dbReference type="GO" id="GO:0003735">
    <property type="term" value="F:structural constituent of ribosome"/>
    <property type="evidence" value="ECO:0007669"/>
    <property type="project" value="InterPro"/>
</dbReference>
<keyword evidence="2" id="KW-0689">Ribosomal protein</keyword>
<evidence type="ECO:0000256" key="1">
    <source>
        <dbReference type="ARBA" id="ARBA00006194"/>
    </source>
</evidence>
<comment type="caution">
    <text evidence="5">The sequence shown here is derived from an EMBL/GenBank/DDBJ whole genome shotgun (WGS) entry which is preliminary data.</text>
</comment>
<dbReference type="Gene3D" id="3.30.420.80">
    <property type="entry name" value="Ribosomal protein S11"/>
    <property type="match status" value="1"/>
</dbReference>
<comment type="similarity">
    <text evidence="1">Belongs to the universal ribosomal protein uS11 family.</text>
</comment>
<protein>
    <recommendedName>
        <fullName evidence="7">Ribosomal protein S11</fullName>
    </recommendedName>
</protein>
<organism evidence="5 6">
    <name type="scientific">Chlamydomonas eustigma</name>
    <dbReference type="NCBI Taxonomy" id="1157962"/>
    <lineage>
        <taxon>Eukaryota</taxon>
        <taxon>Viridiplantae</taxon>
        <taxon>Chlorophyta</taxon>
        <taxon>core chlorophytes</taxon>
        <taxon>Chlorophyceae</taxon>
        <taxon>CS clade</taxon>
        <taxon>Chlamydomonadales</taxon>
        <taxon>Chlamydomonadaceae</taxon>
        <taxon>Chlamydomonas</taxon>
    </lineage>
</organism>
<evidence type="ECO:0000256" key="3">
    <source>
        <dbReference type="ARBA" id="ARBA00023274"/>
    </source>
</evidence>
<dbReference type="InterPro" id="IPR036967">
    <property type="entry name" value="Ribosomal_uS11_sf"/>
</dbReference>
<evidence type="ECO:0000256" key="2">
    <source>
        <dbReference type="ARBA" id="ARBA00022980"/>
    </source>
</evidence>
<feature type="compositionally biased region" description="Low complexity" evidence="4">
    <location>
        <begin position="64"/>
        <end position="74"/>
    </location>
</feature>
<dbReference type="GO" id="GO:1990904">
    <property type="term" value="C:ribonucleoprotein complex"/>
    <property type="evidence" value="ECO:0007669"/>
    <property type="project" value="UniProtKB-KW"/>
</dbReference>
<dbReference type="HAMAP" id="MF_01310">
    <property type="entry name" value="Ribosomal_uS11"/>
    <property type="match status" value="1"/>
</dbReference>